<dbReference type="Gene3D" id="3.40.50.1820">
    <property type="entry name" value="alpha/beta hydrolase"/>
    <property type="match status" value="1"/>
</dbReference>
<name>A0AAU7KE12_9GAMM</name>
<protein>
    <submittedName>
        <fullName evidence="2">Alpha/beta hydrolase</fullName>
    </submittedName>
</protein>
<sequence>MPQVSDLQVSLHDTDRQSLFVRRWRPEPDTQGAPIVLLHDSLGCVELWRDFPEALCLTTGREVIAYDRLGFGQSTRHPDRLTHTFIADEAHQGFAALHRALKLEGFVVLGHSVGGCMAAGIAAHYDDCQALITLAAQAFVEERTLSGIRQARDTFALPGQIERLEKYHGDKARWVLDTWVETWLDPDFRSWALDDTLRRVACPVLALHGDQDEYGSPQQPKRYAQLPQGSSRMVLLEGCGHVPHREQPDRVLDYITSLLSEQINVDDGEEQGTQ</sequence>
<organism evidence="2">
    <name type="scientific">Halomonas sp. RT37</name>
    <dbReference type="NCBI Taxonomy" id="2950872"/>
    <lineage>
        <taxon>Bacteria</taxon>
        <taxon>Pseudomonadati</taxon>
        <taxon>Pseudomonadota</taxon>
        <taxon>Gammaproteobacteria</taxon>
        <taxon>Oceanospirillales</taxon>
        <taxon>Halomonadaceae</taxon>
        <taxon>Halomonas</taxon>
    </lineage>
</organism>
<keyword evidence="2" id="KW-0378">Hydrolase</keyword>
<dbReference type="InterPro" id="IPR029058">
    <property type="entry name" value="AB_hydrolase_fold"/>
</dbReference>
<evidence type="ECO:0000313" key="2">
    <source>
        <dbReference type="EMBL" id="XBO69624.1"/>
    </source>
</evidence>
<reference evidence="2" key="1">
    <citation type="submission" date="2022-06" db="EMBL/GenBank/DDBJ databases">
        <title>A novel DMS-producing enzyme.</title>
        <authorList>
            <person name="Zhang Y."/>
        </authorList>
    </citation>
    <scope>NUCLEOTIDE SEQUENCE</scope>
    <source>
        <strain evidence="2">RT37</strain>
    </source>
</reference>
<proteinExistence type="predicted"/>
<dbReference type="AlphaFoldDB" id="A0AAU7KE12"/>
<gene>
    <name evidence="2" type="ORF">NFG58_13435</name>
</gene>
<feature type="domain" description="AB hydrolase-1" evidence="1">
    <location>
        <begin position="34"/>
        <end position="147"/>
    </location>
</feature>
<dbReference type="Pfam" id="PF00561">
    <property type="entry name" value="Abhydrolase_1"/>
    <property type="match status" value="1"/>
</dbReference>
<dbReference type="SUPFAM" id="SSF53474">
    <property type="entry name" value="alpha/beta-Hydrolases"/>
    <property type="match status" value="1"/>
</dbReference>
<accession>A0AAU7KE12</accession>
<dbReference type="PANTHER" id="PTHR43798">
    <property type="entry name" value="MONOACYLGLYCEROL LIPASE"/>
    <property type="match status" value="1"/>
</dbReference>
<dbReference type="GO" id="GO:0016787">
    <property type="term" value="F:hydrolase activity"/>
    <property type="evidence" value="ECO:0007669"/>
    <property type="project" value="UniProtKB-KW"/>
</dbReference>
<dbReference type="InterPro" id="IPR000073">
    <property type="entry name" value="AB_hydrolase_1"/>
</dbReference>
<dbReference type="InterPro" id="IPR050266">
    <property type="entry name" value="AB_hydrolase_sf"/>
</dbReference>
<evidence type="ECO:0000259" key="1">
    <source>
        <dbReference type="Pfam" id="PF00561"/>
    </source>
</evidence>
<dbReference type="EMBL" id="CP098827">
    <property type="protein sequence ID" value="XBO69624.1"/>
    <property type="molecule type" value="Genomic_DNA"/>
</dbReference>
<dbReference type="RefSeq" id="WP_348826723.1">
    <property type="nucleotide sequence ID" value="NZ_CP098827.1"/>
</dbReference>